<dbReference type="CDD" id="cd17242">
    <property type="entry name" value="MobM_relaxase"/>
    <property type="match status" value="1"/>
</dbReference>
<reference evidence="2" key="1">
    <citation type="submission" date="2015-06" db="EMBL/GenBank/DDBJ databases">
        <authorList>
            <person name="Joergensen T."/>
        </authorList>
    </citation>
    <scope>NUCLEOTIDE SEQUENCE</scope>
    <source>
        <plasmid evidence="2">pRGFK1216</plasmid>
    </source>
</reference>
<dbReference type="Pfam" id="PF01076">
    <property type="entry name" value="Mob_Pre"/>
    <property type="match status" value="1"/>
</dbReference>
<evidence type="ECO:0000256" key="1">
    <source>
        <dbReference type="SAM" id="MobiDB-lite"/>
    </source>
</evidence>
<name>A0A0H5Q5H0_9ZZZZ</name>
<dbReference type="GO" id="GO:0003677">
    <property type="term" value="F:DNA binding"/>
    <property type="evidence" value="ECO:0007669"/>
    <property type="project" value="InterPro"/>
</dbReference>
<organism evidence="2">
    <name type="scientific">uncultured prokaryote</name>
    <dbReference type="NCBI Taxonomy" id="198431"/>
    <lineage>
        <taxon>unclassified sequences</taxon>
        <taxon>environmental samples</taxon>
    </lineage>
</organism>
<dbReference type="EMBL" id="LN853789">
    <property type="protein sequence ID" value="CRY96695.1"/>
    <property type="molecule type" value="Genomic_DNA"/>
</dbReference>
<sequence>MKHAFREQDTPNADPELLTENTHIGANSVAEGIAAFNAALPGKYRKDAVLAIEYLVTASPEDMTNKTRAQQDEYFKDALEWLRSKHGVDQVVYAGIHRDEKTPHMYAYVVPVDPDSGRLNAKKWLGGAKALNEMQTDFAHQVGRIHGLQRGIEGSKAQHTTVREFYAAIQAEEHKHGNLTAEHLQPAVLEKKILRNVIESPEMVAERLTGIIKTHYAPAIKEAAVAKLERRRAEEMANTAKAKDQGLKAAQERLKGFDGVFDGLNPTDKRELIRIAAKLKRDRQVEDEKTRRIDTLPDVLKRSAGTACVFAAKALAAIKEKMGQWRKVDWDVVEKETVREAVNEHRQPMRKAVEAVLKHSPIHADKTPADVKTILDRIDANEAMNRKNGVEPSSPKPTKHRGYSR</sequence>
<geneLocation type="plasmid" evidence="2">
    <name>pRGFK1216</name>
</geneLocation>
<dbReference type="Gene3D" id="3.30.930.30">
    <property type="match status" value="1"/>
</dbReference>
<dbReference type="AlphaFoldDB" id="A0A0H5Q5H0"/>
<dbReference type="NCBIfam" id="NF041497">
    <property type="entry name" value="MobV"/>
    <property type="match status" value="1"/>
</dbReference>
<accession>A0A0H5Q5H0</accession>
<dbReference type="GO" id="GO:0006310">
    <property type="term" value="P:DNA recombination"/>
    <property type="evidence" value="ECO:0007669"/>
    <property type="project" value="InterPro"/>
</dbReference>
<feature type="region of interest" description="Disordered" evidence="1">
    <location>
        <begin position="382"/>
        <end position="405"/>
    </location>
</feature>
<proteinExistence type="predicted"/>
<evidence type="ECO:0000313" key="2">
    <source>
        <dbReference type="EMBL" id="CRY96695.1"/>
    </source>
</evidence>
<keyword evidence="2" id="KW-0614">Plasmid</keyword>
<protein>
    <recommendedName>
        <fullName evidence="3">Plasmid recombination enzyme</fullName>
    </recommendedName>
</protein>
<reference evidence="2" key="2">
    <citation type="submission" date="2015-07" db="EMBL/GenBank/DDBJ databases">
        <title>Plasmids, circular viruses and viroids from rat gut.</title>
        <authorList>
            <person name="Jorgensen T.J."/>
            <person name="Hansen M.A."/>
            <person name="Xu Z."/>
            <person name="Tabak M.A."/>
            <person name="Sorensen S.J."/>
            <person name="Hansen L.H."/>
        </authorList>
    </citation>
    <scope>NUCLEOTIDE SEQUENCE</scope>
    <source>
        <plasmid evidence="2">pRGFK1216</plasmid>
    </source>
</reference>
<evidence type="ECO:0008006" key="3">
    <source>
        <dbReference type="Google" id="ProtNLM"/>
    </source>
</evidence>
<dbReference type="InterPro" id="IPR001668">
    <property type="entry name" value="Mob_Pre"/>
</dbReference>